<dbReference type="EMBL" id="VRSV01000001">
    <property type="protein sequence ID" value="TXK13144.1"/>
    <property type="molecule type" value="Genomic_DNA"/>
</dbReference>
<dbReference type="PROSITE" id="PS51257">
    <property type="entry name" value="PROKAR_LIPOPROTEIN"/>
    <property type="match status" value="1"/>
</dbReference>
<comment type="caution">
    <text evidence="1">The sequence shown here is derived from an EMBL/GenBank/DDBJ whole genome shotgun (WGS) entry which is preliminary data.</text>
</comment>
<sequence>MNPKNFFRSPRPGSAFVGLTAVLIVVTGCGVVDDVAHGTSQSSFANSQMLEQDRGETLEWLPDDAQHIVLVASTRSDSTESLVFESEQGLSGCETVERQSAPTMVVPGGLDVYAVNDVALCGEWAIAQNDGDFYAWTPAAESGAR</sequence>
<dbReference type="AlphaFoldDB" id="A0A5C8I505"/>
<dbReference type="OrthoDB" id="5116543at2"/>
<evidence type="ECO:0000313" key="1">
    <source>
        <dbReference type="EMBL" id="TXK13144.1"/>
    </source>
</evidence>
<keyword evidence="2" id="KW-1185">Reference proteome</keyword>
<name>A0A5C8I505_9MICO</name>
<reference evidence="1 2" key="1">
    <citation type="submission" date="2019-08" db="EMBL/GenBank/DDBJ databases">
        <authorList>
            <person name="Dong K."/>
        </authorList>
    </citation>
    <scope>NUCLEOTIDE SEQUENCE [LARGE SCALE GENOMIC DNA]</scope>
    <source>
        <strain evidence="1 2">JCM14558</strain>
    </source>
</reference>
<evidence type="ECO:0008006" key="3">
    <source>
        <dbReference type="Google" id="ProtNLM"/>
    </source>
</evidence>
<dbReference type="RefSeq" id="WP_147893822.1">
    <property type="nucleotide sequence ID" value="NZ_BAAANR010000001.1"/>
</dbReference>
<dbReference type="Proteomes" id="UP000321034">
    <property type="component" value="Unassembled WGS sequence"/>
</dbReference>
<gene>
    <name evidence="1" type="ORF">FVP77_06900</name>
</gene>
<accession>A0A5C8I505</accession>
<evidence type="ECO:0000313" key="2">
    <source>
        <dbReference type="Proteomes" id="UP000321034"/>
    </source>
</evidence>
<proteinExistence type="predicted"/>
<organism evidence="1 2">
    <name type="scientific">Microbacterium hatanonis</name>
    <dbReference type="NCBI Taxonomy" id="404366"/>
    <lineage>
        <taxon>Bacteria</taxon>
        <taxon>Bacillati</taxon>
        <taxon>Actinomycetota</taxon>
        <taxon>Actinomycetes</taxon>
        <taxon>Micrococcales</taxon>
        <taxon>Microbacteriaceae</taxon>
        <taxon>Microbacterium</taxon>
    </lineage>
</organism>
<protein>
    <recommendedName>
        <fullName evidence="3">Lipoprotein</fullName>
    </recommendedName>
</protein>